<organism evidence="5 6">
    <name type="scientific">Peribacillus cavernae</name>
    <dbReference type="NCBI Taxonomy" id="1674310"/>
    <lineage>
        <taxon>Bacteria</taxon>
        <taxon>Bacillati</taxon>
        <taxon>Bacillota</taxon>
        <taxon>Bacilli</taxon>
        <taxon>Bacillales</taxon>
        <taxon>Bacillaceae</taxon>
        <taxon>Peribacillus</taxon>
    </lineage>
</organism>
<evidence type="ECO:0000256" key="1">
    <source>
        <dbReference type="ARBA" id="ARBA00023015"/>
    </source>
</evidence>
<dbReference type="InterPro" id="IPR000524">
    <property type="entry name" value="Tscrpt_reg_HTH_GntR"/>
</dbReference>
<evidence type="ECO:0000256" key="3">
    <source>
        <dbReference type="ARBA" id="ARBA00023163"/>
    </source>
</evidence>
<dbReference type="AlphaFoldDB" id="A0A3S0TYR8"/>
<dbReference type="PANTHER" id="PTHR43537:SF5">
    <property type="entry name" value="UXU OPERON TRANSCRIPTIONAL REGULATOR"/>
    <property type="match status" value="1"/>
</dbReference>
<keyword evidence="6" id="KW-1185">Reference proteome</keyword>
<dbReference type="Pfam" id="PF07729">
    <property type="entry name" value="FCD"/>
    <property type="match status" value="1"/>
</dbReference>
<sequence>MNVEKISTKKVSDSVGEQIEKMIESGTFQAGEKLPSVRELCDLFGVGRSAVRDAITMLKGKGTVHVKQGEGTFICEFDPTKLFNSHLLLSGSKDIKELFQVRKILETGIAEMAALNRTERDLEFMEGVLSNPSINGWESDYHFHMAIAKAAGNKILIQFVQFISTTMKKAMIDFHRYIEKNATMVKTIVEHHDRIYQSIKIGEPNKAHQSMIEHLNYVEELLQSSVLQKVSG</sequence>
<dbReference type="Pfam" id="PF00392">
    <property type="entry name" value="GntR"/>
    <property type="match status" value="1"/>
</dbReference>
<dbReference type="PRINTS" id="PR00035">
    <property type="entry name" value="HTHGNTR"/>
</dbReference>
<dbReference type="SMART" id="SM00895">
    <property type="entry name" value="FCD"/>
    <property type="match status" value="1"/>
</dbReference>
<dbReference type="Gene3D" id="1.20.120.530">
    <property type="entry name" value="GntR ligand-binding domain-like"/>
    <property type="match status" value="1"/>
</dbReference>
<evidence type="ECO:0000259" key="4">
    <source>
        <dbReference type="PROSITE" id="PS50949"/>
    </source>
</evidence>
<dbReference type="PANTHER" id="PTHR43537">
    <property type="entry name" value="TRANSCRIPTIONAL REGULATOR, GNTR FAMILY"/>
    <property type="match status" value="1"/>
</dbReference>
<name>A0A3S0TYR8_9BACI</name>
<dbReference type="InterPro" id="IPR036390">
    <property type="entry name" value="WH_DNA-bd_sf"/>
</dbReference>
<dbReference type="RefSeq" id="WP_126864554.1">
    <property type="nucleotide sequence ID" value="NZ_JAUSTX010000001.1"/>
</dbReference>
<accession>A0A3S0TYR8</accession>
<keyword evidence="3" id="KW-0804">Transcription</keyword>
<dbReference type="GO" id="GO:0003677">
    <property type="term" value="F:DNA binding"/>
    <property type="evidence" value="ECO:0007669"/>
    <property type="project" value="UniProtKB-KW"/>
</dbReference>
<evidence type="ECO:0000256" key="2">
    <source>
        <dbReference type="ARBA" id="ARBA00023125"/>
    </source>
</evidence>
<dbReference type="SUPFAM" id="SSF48008">
    <property type="entry name" value="GntR ligand-binding domain-like"/>
    <property type="match status" value="1"/>
</dbReference>
<feature type="domain" description="HTH gntR-type" evidence="4">
    <location>
        <begin position="9"/>
        <end position="77"/>
    </location>
</feature>
<comment type="caution">
    <text evidence="5">The sequence shown here is derived from an EMBL/GenBank/DDBJ whole genome shotgun (WGS) entry which is preliminary data.</text>
</comment>
<dbReference type="CDD" id="cd07377">
    <property type="entry name" value="WHTH_GntR"/>
    <property type="match status" value="1"/>
</dbReference>
<protein>
    <submittedName>
        <fullName evidence="5">FadR family transcriptional regulator</fullName>
    </submittedName>
</protein>
<dbReference type="InterPro" id="IPR036388">
    <property type="entry name" value="WH-like_DNA-bd_sf"/>
</dbReference>
<dbReference type="SMART" id="SM00345">
    <property type="entry name" value="HTH_GNTR"/>
    <property type="match status" value="1"/>
</dbReference>
<keyword evidence="2" id="KW-0238">DNA-binding</keyword>
<gene>
    <name evidence="5" type="ORF">ELQ35_09380</name>
</gene>
<reference evidence="5 6" key="1">
    <citation type="submission" date="2018-12" db="EMBL/GenBank/DDBJ databases">
        <title>Bacillus chawlae sp. nov., Bacillus glennii sp. nov., and Bacillus saganii sp. nov. Isolated from the Vehicle Assembly Building at Kennedy Space Center where the Viking Spacecraft were Assembled.</title>
        <authorList>
            <person name="Seuylemezian A."/>
            <person name="Vaishampayan P."/>
        </authorList>
    </citation>
    <scope>NUCLEOTIDE SEQUENCE [LARGE SCALE GENOMIC DNA]</scope>
    <source>
        <strain evidence="5 6">L5</strain>
    </source>
</reference>
<keyword evidence="1" id="KW-0805">Transcription regulation</keyword>
<evidence type="ECO:0000313" key="5">
    <source>
        <dbReference type="EMBL" id="RUQ30532.1"/>
    </source>
</evidence>
<dbReference type="OrthoDB" id="9782299at2"/>
<dbReference type="Gene3D" id="1.10.10.10">
    <property type="entry name" value="Winged helix-like DNA-binding domain superfamily/Winged helix DNA-binding domain"/>
    <property type="match status" value="1"/>
</dbReference>
<dbReference type="InterPro" id="IPR011711">
    <property type="entry name" value="GntR_C"/>
</dbReference>
<dbReference type="PROSITE" id="PS50949">
    <property type="entry name" value="HTH_GNTR"/>
    <property type="match status" value="1"/>
</dbReference>
<proteinExistence type="predicted"/>
<dbReference type="InterPro" id="IPR008920">
    <property type="entry name" value="TF_FadR/GntR_C"/>
</dbReference>
<evidence type="ECO:0000313" key="6">
    <source>
        <dbReference type="Proteomes" id="UP000267430"/>
    </source>
</evidence>
<dbReference type="EMBL" id="RYZZ01000007">
    <property type="protein sequence ID" value="RUQ30532.1"/>
    <property type="molecule type" value="Genomic_DNA"/>
</dbReference>
<dbReference type="SUPFAM" id="SSF46785">
    <property type="entry name" value="Winged helix' DNA-binding domain"/>
    <property type="match status" value="1"/>
</dbReference>
<dbReference type="GO" id="GO:0003700">
    <property type="term" value="F:DNA-binding transcription factor activity"/>
    <property type="evidence" value="ECO:0007669"/>
    <property type="project" value="InterPro"/>
</dbReference>
<dbReference type="Proteomes" id="UP000267430">
    <property type="component" value="Unassembled WGS sequence"/>
</dbReference>